<protein>
    <submittedName>
        <fullName evidence="2">Uncharacterized protein</fullName>
    </submittedName>
</protein>
<keyword evidence="1" id="KW-0732">Signal</keyword>
<dbReference type="RefSeq" id="WP_406648515.1">
    <property type="nucleotide sequence ID" value="NZ_CP123584.1"/>
</dbReference>
<gene>
    <name evidence="2" type="ORF">QEZ52_05555</name>
</gene>
<dbReference type="EMBL" id="CP123584">
    <property type="protein sequence ID" value="WZK90011.1"/>
    <property type="molecule type" value="Genomic_DNA"/>
</dbReference>
<sequence length="566" mass="63287">MKSLTRLIIAISLMLATVATAQTPQTDRGQMAVNLAGVTDWGTQQPFIDVFKTARSWIGHLPRQWGGASHEDLKAADYLDSNGWPVAIPPELGSIGTVILTGLPPEASSAAGRYRLRFDGNGIVEVGGRASKVRYGKNEVTFDFTPGPGSVDIRIQRTDRARKGDYVRNITVVKLDNIAAYEAGEIFNPLWLKRLEGFALLRFMDWMHTNNSTQRHWKDRPRPDDYTWAHIGVPAEIIVALANQVDTDLWITMPHLADDEYARNWAEIIKPTLSNGRRVYLEYSNEVWNWQFQQAIWADEQARARWNTPDAWLQYYAARAIEIAAIWTEVFGPEASDSLVRVLSSQTGWMGLEEQVLEAPLWRAEDPGRPRPADLFDAYAMTGYFGYMLGTQEHYELVKGWIADSLAQAQKQAQDQGLSAQEQQEYVAAHRFDAAVSLAWDDLLDGSSSGDLRTSLAELLNTTLPYQADVAEKNGMQLVLYEAGSHVVGVGPMVDDPELTAFFIHLNYSPEMGLLYEELLAGWATLSDGVFTAFNDVMAPTKWGSWGALRHLDDTTARWDALEAAK</sequence>
<dbReference type="Proteomes" id="UP001623232">
    <property type="component" value="Chromosome"/>
</dbReference>
<evidence type="ECO:0000313" key="3">
    <source>
        <dbReference type="Proteomes" id="UP001623232"/>
    </source>
</evidence>
<accession>A0ABZ2XV75</accession>
<feature type="signal peptide" evidence="1">
    <location>
        <begin position="1"/>
        <end position="21"/>
    </location>
</feature>
<reference evidence="2 3" key="1">
    <citation type="submission" date="2023-04" db="EMBL/GenBank/DDBJ databases">
        <title>Complete genome sequence of Alisedimentitalea scapharcae.</title>
        <authorList>
            <person name="Rong J.-C."/>
            <person name="Yi M.-L."/>
            <person name="Zhao Q."/>
        </authorList>
    </citation>
    <scope>NUCLEOTIDE SEQUENCE [LARGE SCALE GENOMIC DNA]</scope>
    <source>
        <strain evidence="2 3">KCTC 42119</strain>
    </source>
</reference>
<proteinExistence type="predicted"/>
<evidence type="ECO:0000256" key="1">
    <source>
        <dbReference type="SAM" id="SignalP"/>
    </source>
</evidence>
<organism evidence="2 3">
    <name type="scientific">Aliisedimentitalea scapharcae</name>
    <dbReference type="NCBI Taxonomy" id="1524259"/>
    <lineage>
        <taxon>Bacteria</taxon>
        <taxon>Pseudomonadati</taxon>
        <taxon>Pseudomonadota</taxon>
        <taxon>Alphaproteobacteria</taxon>
        <taxon>Rhodobacterales</taxon>
        <taxon>Roseobacteraceae</taxon>
        <taxon>Aliisedimentitalea</taxon>
    </lineage>
</organism>
<feature type="chain" id="PRO_5046410174" evidence="1">
    <location>
        <begin position="22"/>
        <end position="566"/>
    </location>
</feature>
<evidence type="ECO:0000313" key="2">
    <source>
        <dbReference type="EMBL" id="WZK90011.1"/>
    </source>
</evidence>
<name>A0ABZ2XV75_9RHOB</name>
<keyword evidence="3" id="KW-1185">Reference proteome</keyword>